<gene>
    <name evidence="2" type="ORF">HETIRDRAFT_318819</name>
</gene>
<evidence type="ECO:0000256" key="1">
    <source>
        <dbReference type="SAM" id="SignalP"/>
    </source>
</evidence>
<dbReference type="EMBL" id="KI925458">
    <property type="protein sequence ID" value="ETW81879.1"/>
    <property type="molecule type" value="Genomic_DNA"/>
</dbReference>
<organism evidence="2 3">
    <name type="scientific">Heterobasidion irregulare (strain TC 32-1)</name>
    <dbReference type="NCBI Taxonomy" id="747525"/>
    <lineage>
        <taxon>Eukaryota</taxon>
        <taxon>Fungi</taxon>
        <taxon>Dikarya</taxon>
        <taxon>Basidiomycota</taxon>
        <taxon>Agaricomycotina</taxon>
        <taxon>Agaricomycetes</taxon>
        <taxon>Russulales</taxon>
        <taxon>Bondarzewiaceae</taxon>
        <taxon>Heterobasidion</taxon>
        <taxon>Heterobasidion annosum species complex</taxon>
    </lineage>
</organism>
<dbReference type="KEGG" id="hir:HETIRDRAFT_318819"/>
<evidence type="ECO:0000313" key="2">
    <source>
        <dbReference type="EMBL" id="ETW81879.1"/>
    </source>
</evidence>
<dbReference type="HOGENOM" id="CLU_061244_0_0_1"/>
<protein>
    <submittedName>
        <fullName evidence="2">Uncharacterized protein</fullName>
    </submittedName>
</protein>
<keyword evidence="1" id="KW-0732">Signal</keyword>
<accession>W4K805</accession>
<feature type="signal peptide" evidence="1">
    <location>
        <begin position="1"/>
        <end position="18"/>
    </location>
</feature>
<name>W4K805_HETIT</name>
<keyword evidence="3" id="KW-1185">Reference proteome</keyword>
<dbReference type="OrthoDB" id="2310204at2759"/>
<dbReference type="Proteomes" id="UP000030671">
    <property type="component" value="Unassembled WGS sequence"/>
</dbReference>
<feature type="chain" id="PRO_5004844342" evidence="1">
    <location>
        <begin position="19"/>
        <end position="265"/>
    </location>
</feature>
<evidence type="ECO:0000313" key="3">
    <source>
        <dbReference type="Proteomes" id="UP000030671"/>
    </source>
</evidence>
<dbReference type="InParanoid" id="W4K805"/>
<reference evidence="2 3" key="1">
    <citation type="journal article" date="2012" name="New Phytol.">
        <title>Insight into trade-off between wood decay and parasitism from the genome of a fungal forest pathogen.</title>
        <authorList>
            <person name="Olson A."/>
            <person name="Aerts A."/>
            <person name="Asiegbu F."/>
            <person name="Belbahri L."/>
            <person name="Bouzid O."/>
            <person name="Broberg A."/>
            <person name="Canback B."/>
            <person name="Coutinho P.M."/>
            <person name="Cullen D."/>
            <person name="Dalman K."/>
            <person name="Deflorio G."/>
            <person name="van Diepen L.T."/>
            <person name="Dunand C."/>
            <person name="Duplessis S."/>
            <person name="Durling M."/>
            <person name="Gonthier P."/>
            <person name="Grimwood J."/>
            <person name="Fossdal C.G."/>
            <person name="Hansson D."/>
            <person name="Henrissat B."/>
            <person name="Hietala A."/>
            <person name="Himmelstrand K."/>
            <person name="Hoffmeister D."/>
            <person name="Hogberg N."/>
            <person name="James T.Y."/>
            <person name="Karlsson M."/>
            <person name="Kohler A."/>
            <person name="Kues U."/>
            <person name="Lee Y.H."/>
            <person name="Lin Y.C."/>
            <person name="Lind M."/>
            <person name="Lindquist E."/>
            <person name="Lombard V."/>
            <person name="Lucas S."/>
            <person name="Lunden K."/>
            <person name="Morin E."/>
            <person name="Murat C."/>
            <person name="Park J."/>
            <person name="Raffaello T."/>
            <person name="Rouze P."/>
            <person name="Salamov A."/>
            <person name="Schmutz J."/>
            <person name="Solheim H."/>
            <person name="Stahlberg J."/>
            <person name="Velez H."/>
            <person name="de Vries R.P."/>
            <person name="Wiebenga A."/>
            <person name="Woodward S."/>
            <person name="Yakovlev I."/>
            <person name="Garbelotto M."/>
            <person name="Martin F."/>
            <person name="Grigoriev I.V."/>
            <person name="Stenlid J."/>
        </authorList>
    </citation>
    <scope>NUCLEOTIDE SEQUENCE [LARGE SCALE GENOMIC DNA]</scope>
    <source>
        <strain evidence="2 3">TC 32-1</strain>
    </source>
</reference>
<dbReference type="RefSeq" id="XP_009546470.1">
    <property type="nucleotide sequence ID" value="XM_009548175.1"/>
</dbReference>
<dbReference type="STRING" id="747525.W4K805"/>
<dbReference type="eggNOG" id="ENOG502RXTC">
    <property type="taxonomic scope" value="Eukaryota"/>
</dbReference>
<dbReference type="AlphaFoldDB" id="W4K805"/>
<sequence>MSSAALISLLLSSIPVSATLEHRASSQGYYDPRDKGGSFLTQVPGTFPAGLGEPLNAIILGSSDETVLVDQETDGGLRNYFLSFGFAGECLGQHSGSDQGANLGDGNGSKNETAVIRWDYGNPTFGTCQETIQGGNHFRYWVQDGKDADSGAIFLAVSYELPDKQQHDIIYNGYNLARDWLVGNVTAQSSVIPTSNLTNQSIYSGQTSFDGYIYQTNVQYVSGLLSNTSDGINHYLSVGANGTNAVDGLVALLEVRLLSKPSSSS</sequence>
<dbReference type="GeneID" id="20670540"/>
<proteinExistence type="predicted"/>